<gene>
    <name evidence="1" type="ORF">ACFQ11_36945</name>
</gene>
<protein>
    <submittedName>
        <fullName evidence="1">Uncharacterized protein</fullName>
    </submittedName>
</protein>
<sequence length="75" mass="7727">MLTETPRPAHFVVGDWQSAAFAATPADRPRAEAGIAAAYAAAGLPAPDRVLWVPSPLRGVIAAAVLAAHAEALRE</sequence>
<reference evidence="2" key="1">
    <citation type="journal article" date="2019" name="Int. J. Syst. Evol. Microbiol.">
        <title>The Global Catalogue of Microorganisms (GCM) 10K type strain sequencing project: providing services to taxonomists for standard genome sequencing and annotation.</title>
        <authorList>
            <consortium name="The Broad Institute Genomics Platform"/>
            <consortium name="The Broad Institute Genome Sequencing Center for Infectious Disease"/>
            <person name="Wu L."/>
            <person name="Ma J."/>
        </authorList>
    </citation>
    <scope>NUCLEOTIDE SEQUENCE [LARGE SCALE GENOMIC DNA]</scope>
    <source>
        <strain evidence="2">JCM 31202</strain>
    </source>
</reference>
<evidence type="ECO:0000313" key="1">
    <source>
        <dbReference type="EMBL" id="MFD0906010.1"/>
    </source>
</evidence>
<dbReference type="EMBL" id="JBHTJA010000197">
    <property type="protein sequence ID" value="MFD0906010.1"/>
    <property type="molecule type" value="Genomic_DNA"/>
</dbReference>
<keyword evidence="2" id="KW-1185">Reference proteome</keyword>
<dbReference type="Proteomes" id="UP001596972">
    <property type="component" value="Unassembled WGS sequence"/>
</dbReference>
<organism evidence="1 2">
    <name type="scientific">Actinomadura sediminis</name>
    <dbReference type="NCBI Taxonomy" id="1038904"/>
    <lineage>
        <taxon>Bacteria</taxon>
        <taxon>Bacillati</taxon>
        <taxon>Actinomycetota</taxon>
        <taxon>Actinomycetes</taxon>
        <taxon>Streptosporangiales</taxon>
        <taxon>Thermomonosporaceae</taxon>
        <taxon>Actinomadura</taxon>
    </lineage>
</organism>
<proteinExistence type="predicted"/>
<comment type="caution">
    <text evidence="1">The sequence shown here is derived from an EMBL/GenBank/DDBJ whole genome shotgun (WGS) entry which is preliminary data.</text>
</comment>
<accession>A0ABW3F1K9</accession>
<name>A0ABW3F1K9_9ACTN</name>
<evidence type="ECO:0000313" key="2">
    <source>
        <dbReference type="Proteomes" id="UP001596972"/>
    </source>
</evidence>
<feature type="non-terminal residue" evidence="1">
    <location>
        <position position="75"/>
    </location>
</feature>